<dbReference type="GO" id="GO:0008270">
    <property type="term" value="F:zinc ion binding"/>
    <property type="evidence" value="ECO:0007669"/>
    <property type="project" value="InterPro"/>
</dbReference>
<dbReference type="Pfam" id="PF17900">
    <property type="entry name" value="Peptidase_M1_N"/>
    <property type="match status" value="1"/>
</dbReference>
<dbReference type="CDD" id="cd09603">
    <property type="entry name" value="M1_APN_like"/>
    <property type="match status" value="1"/>
</dbReference>
<evidence type="ECO:0000259" key="13">
    <source>
        <dbReference type="Pfam" id="PF01433"/>
    </source>
</evidence>
<dbReference type="GO" id="GO:0006508">
    <property type="term" value="P:proteolysis"/>
    <property type="evidence" value="ECO:0007669"/>
    <property type="project" value="UniProtKB-KW"/>
</dbReference>
<dbReference type="OrthoDB" id="3885507at2"/>
<evidence type="ECO:0000256" key="10">
    <source>
        <dbReference type="ARBA" id="ARBA00023049"/>
    </source>
</evidence>
<keyword evidence="6" id="KW-0645">Protease</keyword>
<comment type="caution">
    <text evidence="15">The sequence shown here is derived from an EMBL/GenBank/DDBJ whole genome shotgun (WGS) entry which is preliminary data.</text>
</comment>
<dbReference type="InterPro" id="IPR001930">
    <property type="entry name" value="Peptidase_M1"/>
</dbReference>
<keyword evidence="7" id="KW-0479">Metal-binding</keyword>
<dbReference type="RefSeq" id="WP_119705681.1">
    <property type="nucleotide sequence ID" value="NZ_JBHSOI010000002.1"/>
</dbReference>
<dbReference type="InterPro" id="IPR027268">
    <property type="entry name" value="Peptidase_M4/M1_CTD_sf"/>
</dbReference>
<sequence>MKSTADDDQTIDPYVPGHGDHSFDVDHYALELAYAVESNALSGRAVITATALGDLERFELDLYHLRVSKVTVDGAAAAKYTHHKNRLVVRPKTPIAEGSSFTVVVAYAGSPRPMPGLDGDAGWEELADGVIVASQPHGAPSWFPCNDRPSNKATYEIELTAPVGYVVVANGVLESQRRRAGSVVWRHAESSPMATYLATVQIGRYESVDDGGDVPIRTVFPAGTRSESVEAFGSQREMMELFVRLFGPYPFASYAAVVTEDELEIPLEAQGLSVFGANFMTRDWEHQRLVAHELSHQWFGNSLTLAHWRDIWLHEGFACYAEWLWSEESGGPTADEQAEEHWERLDQLPQDLVLGDPGPELMFDDRVYKRGALLLHALRQTVGDDPFFDLVRTWTKRYAGGSVTTEEFVAVAAEVCGADVGRLFDPWLRDTVLPELPARRD</sequence>
<accession>A0A371P561</accession>
<dbReference type="Proteomes" id="UP000265581">
    <property type="component" value="Unassembled WGS sequence"/>
</dbReference>
<dbReference type="Gene3D" id="1.10.390.10">
    <property type="entry name" value="Neutral Protease Domain 2"/>
    <property type="match status" value="1"/>
</dbReference>
<feature type="domain" description="Aminopeptidase N-like N-terminal" evidence="14">
    <location>
        <begin position="26"/>
        <end position="197"/>
    </location>
</feature>
<evidence type="ECO:0000313" key="16">
    <source>
        <dbReference type="Proteomes" id="UP000265581"/>
    </source>
</evidence>
<dbReference type="EC" id="3.4.11.2" evidence="4"/>
<dbReference type="InterPro" id="IPR014782">
    <property type="entry name" value="Peptidase_M1_dom"/>
</dbReference>
<reference evidence="15 16" key="1">
    <citation type="submission" date="2018-08" db="EMBL/GenBank/DDBJ databases">
        <title>Aeromicrobium sp. M2KJ-4, whole genome shotgun sequence.</title>
        <authorList>
            <person name="Tuo L."/>
        </authorList>
    </citation>
    <scope>NUCLEOTIDE SEQUENCE [LARGE SCALE GENOMIC DNA]</scope>
    <source>
        <strain evidence="15 16">M2KJ-4</strain>
    </source>
</reference>
<dbReference type="SUPFAM" id="SSF63737">
    <property type="entry name" value="Leukotriene A4 hydrolase N-terminal domain"/>
    <property type="match status" value="1"/>
</dbReference>
<evidence type="ECO:0000256" key="9">
    <source>
        <dbReference type="ARBA" id="ARBA00022833"/>
    </source>
</evidence>
<evidence type="ECO:0000256" key="11">
    <source>
        <dbReference type="ARBA" id="ARBA00029811"/>
    </source>
</evidence>
<evidence type="ECO:0000256" key="4">
    <source>
        <dbReference type="ARBA" id="ARBA00012564"/>
    </source>
</evidence>
<keyword evidence="8" id="KW-0378">Hydrolase</keyword>
<evidence type="ECO:0000256" key="2">
    <source>
        <dbReference type="ARBA" id="ARBA00001947"/>
    </source>
</evidence>
<protein>
    <recommendedName>
        <fullName evidence="5">Aminopeptidase N</fullName>
        <ecNumber evidence="4">3.4.11.2</ecNumber>
    </recommendedName>
    <alternativeName>
        <fullName evidence="11">Alanine aminopeptidase</fullName>
    </alternativeName>
    <alternativeName>
        <fullName evidence="12">Lysyl aminopeptidase</fullName>
    </alternativeName>
</protein>
<dbReference type="EMBL" id="QUBR01000002">
    <property type="protein sequence ID" value="REK71091.1"/>
    <property type="molecule type" value="Genomic_DNA"/>
</dbReference>
<dbReference type="InterPro" id="IPR045357">
    <property type="entry name" value="Aminopeptidase_N-like_N"/>
</dbReference>
<dbReference type="Gene3D" id="2.60.40.1730">
    <property type="entry name" value="tricorn interacting facor f3 domain"/>
    <property type="match status" value="1"/>
</dbReference>
<evidence type="ECO:0000256" key="8">
    <source>
        <dbReference type="ARBA" id="ARBA00022801"/>
    </source>
</evidence>
<evidence type="ECO:0000256" key="1">
    <source>
        <dbReference type="ARBA" id="ARBA00000098"/>
    </source>
</evidence>
<dbReference type="PANTHER" id="PTHR11533">
    <property type="entry name" value="PROTEASE M1 ZINC METALLOPROTEASE"/>
    <property type="match status" value="1"/>
</dbReference>
<comment type="similarity">
    <text evidence="3">Belongs to the peptidase M1 family.</text>
</comment>
<evidence type="ECO:0000256" key="3">
    <source>
        <dbReference type="ARBA" id="ARBA00010136"/>
    </source>
</evidence>
<proteinExistence type="inferred from homology"/>
<comment type="catalytic activity">
    <reaction evidence="1">
        <text>Release of an N-terminal amino acid, Xaa-|-Yaa- from a peptide, amide or arylamide. Xaa is preferably Ala, but may be most amino acids including Pro (slow action). When a terminal hydrophobic residue is followed by a prolyl residue, the two may be released as an intact Xaa-Pro dipeptide.</text>
        <dbReference type="EC" id="3.4.11.2"/>
    </reaction>
</comment>
<keyword evidence="9" id="KW-0862">Zinc</keyword>
<dbReference type="Pfam" id="PF01433">
    <property type="entry name" value="Peptidase_M1"/>
    <property type="match status" value="1"/>
</dbReference>
<evidence type="ECO:0000259" key="14">
    <source>
        <dbReference type="Pfam" id="PF17900"/>
    </source>
</evidence>
<name>A0A371P561_9ACTN</name>
<dbReference type="InterPro" id="IPR042097">
    <property type="entry name" value="Aminopeptidase_N-like_N_sf"/>
</dbReference>
<gene>
    <name evidence="15" type="ORF">DX116_15895</name>
</gene>
<comment type="cofactor">
    <cofactor evidence="2">
        <name>Zn(2+)</name>
        <dbReference type="ChEBI" id="CHEBI:29105"/>
    </cofactor>
</comment>
<evidence type="ECO:0000256" key="7">
    <source>
        <dbReference type="ARBA" id="ARBA00022723"/>
    </source>
</evidence>
<dbReference type="PRINTS" id="PR00756">
    <property type="entry name" value="ALADIPTASE"/>
</dbReference>
<dbReference type="GO" id="GO:0008237">
    <property type="term" value="F:metallopeptidase activity"/>
    <property type="evidence" value="ECO:0007669"/>
    <property type="project" value="UniProtKB-KW"/>
</dbReference>
<dbReference type="SUPFAM" id="SSF55486">
    <property type="entry name" value="Metalloproteases ('zincins'), catalytic domain"/>
    <property type="match status" value="1"/>
</dbReference>
<organism evidence="15 16">
    <name type="scientific">Aeromicrobium endophyticum</name>
    <dbReference type="NCBI Taxonomy" id="2292704"/>
    <lineage>
        <taxon>Bacteria</taxon>
        <taxon>Bacillati</taxon>
        <taxon>Actinomycetota</taxon>
        <taxon>Actinomycetes</taxon>
        <taxon>Propionibacteriales</taxon>
        <taxon>Nocardioidaceae</taxon>
        <taxon>Aeromicrobium</taxon>
    </lineage>
</organism>
<dbReference type="InterPro" id="IPR050344">
    <property type="entry name" value="Peptidase_M1_aminopeptidases"/>
</dbReference>
<evidence type="ECO:0000313" key="15">
    <source>
        <dbReference type="EMBL" id="REK71091.1"/>
    </source>
</evidence>
<evidence type="ECO:0000256" key="5">
    <source>
        <dbReference type="ARBA" id="ARBA00015611"/>
    </source>
</evidence>
<feature type="domain" description="Peptidase M1 membrane alanine aminopeptidase" evidence="13">
    <location>
        <begin position="234"/>
        <end position="427"/>
    </location>
</feature>
<dbReference type="GO" id="GO:0016285">
    <property type="term" value="F:alanyl aminopeptidase activity"/>
    <property type="evidence" value="ECO:0007669"/>
    <property type="project" value="UniProtKB-EC"/>
</dbReference>
<dbReference type="AlphaFoldDB" id="A0A371P561"/>
<evidence type="ECO:0000256" key="6">
    <source>
        <dbReference type="ARBA" id="ARBA00022670"/>
    </source>
</evidence>
<evidence type="ECO:0000256" key="12">
    <source>
        <dbReference type="ARBA" id="ARBA00031533"/>
    </source>
</evidence>
<keyword evidence="16" id="KW-1185">Reference proteome</keyword>
<keyword evidence="10" id="KW-0482">Metalloprotease</keyword>